<keyword evidence="1" id="KW-0812">Transmembrane</keyword>
<dbReference type="Proteomes" id="UP000050413">
    <property type="component" value="Unassembled WGS sequence"/>
</dbReference>
<evidence type="ECO:0000313" key="3">
    <source>
        <dbReference type="EMBL" id="CUX82036.1"/>
    </source>
</evidence>
<keyword evidence="6" id="KW-1185">Reference proteome</keyword>
<name>A0A0P7Z1P1_9RHOB</name>
<dbReference type="RefSeq" id="WP_072246311.1">
    <property type="nucleotide sequence ID" value="NZ_FBYC01000004.1"/>
</dbReference>
<dbReference type="EMBL" id="LJSG01000002">
    <property type="protein sequence ID" value="KPP95592.1"/>
    <property type="molecule type" value="Genomic_DNA"/>
</dbReference>
<proteinExistence type="predicted"/>
<dbReference type="STRING" id="1666912.Ga0058931_2128"/>
<feature type="signal peptide" evidence="2">
    <location>
        <begin position="1"/>
        <end position="30"/>
    </location>
</feature>
<organism evidence="4 5">
    <name type="scientific">Roseibaca calidilacus</name>
    <dbReference type="NCBI Taxonomy" id="1666912"/>
    <lineage>
        <taxon>Bacteria</taxon>
        <taxon>Pseudomonadati</taxon>
        <taxon>Pseudomonadota</taxon>
        <taxon>Alphaproteobacteria</taxon>
        <taxon>Rhodobacterales</taxon>
        <taxon>Paracoccaceae</taxon>
        <taxon>Roseinatronobacter</taxon>
    </lineage>
</organism>
<gene>
    <name evidence="3" type="ORF">Ga0058931_2128</name>
    <name evidence="4" type="ORF">HLUCCA05_02725</name>
</gene>
<dbReference type="AlphaFoldDB" id="A0A0P7Z1P1"/>
<accession>A0A0P7Z1P1</accession>
<dbReference type="Proteomes" id="UP000182045">
    <property type="component" value="Unassembled WGS sequence"/>
</dbReference>
<reference evidence="4 5" key="1">
    <citation type="submission" date="2015-09" db="EMBL/GenBank/DDBJ databases">
        <title>Identification and resolution of microdiversity through metagenomic sequencing of parallel consortia.</title>
        <authorList>
            <person name="Nelson W.C."/>
            <person name="Romine M.F."/>
            <person name="Lindemann S.R."/>
        </authorList>
    </citation>
    <scope>NUCLEOTIDE SEQUENCE [LARGE SCALE GENOMIC DNA]</scope>
    <source>
        <strain evidence="4">HL-91</strain>
    </source>
</reference>
<evidence type="ECO:0000313" key="5">
    <source>
        <dbReference type="Proteomes" id="UP000050413"/>
    </source>
</evidence>
<keyword evidence="1" id="KW-1133">Transmembrane helix</keyword>
<dbReference type="OrthoDB" id="7743520at2"/>
<keyword evidence="1" id="KW-0472">Membrane</keyword>
<reference evidence="3 6" key="2">
    <citation type="submission" date="2016-01" db="EMBL/GenBank/DDBJ databases">
        <authorList>
            <person name="Varghese N."/>
        </authorList>
    </citation>
    <scope>NUCLEOTIDE SEQUENCE [LARGE SCALE GENOMIC DNA]</scope>
    <source>
        <strain evidence="3 6">HL-91</strain>
    </source>
</reference>
<feature type="transmembrane region" description="Helical" evidence="1">
    <location>
        <begin position="35"/>
        <end position="53"/>
    </location>
</feature>
<evidence type="ECO:0000256" key="2">
    <source>
        <dbReference type="SAM" id="SignalP"/>
    </source>
</evidence>
<evidence type="ECO:0000313" key="6">
    <source>
        <dbReference type="Proteomes" id="UP000182045"/>
    </source>
</evidence>
<sequence length="132" mass="14267">MTLPTRLTSALAAIALALGLFATSAAPARASDDAAKLLFGAATLAIIAGAVHAERDNRRHYDPRPHRTHRAVVLPHRCAFTVRVQGKRHHAYGGRCLHRAGLRGLPNRCVVGEWRGAVYGARCLRRNGYVVG</sequence>
<evidence type="ECO:0000313" key="4">
    <source>
        <dbReference type="EMBL" id="KPP95592.1"/>
    </source>
</evidence>
<keyword evidence="2" id="KW-0732">Signal</keyword>
<dbReference type="EMBL" id="FBYC01000004">
    <property type="protein sequence ID" value="CUX82036.1"/>
    <property type="molecule type" value="Genomic_DNA"/>
</dbReference>
<feature type="chain" id="PRO_5010201260" evidence="2">
    <location>
        <begin position="31"/>
        <end position="132"/>
    </location>
</feature>
<evidence type="ECO:0000256" key="1">
    <source>
        <dbReference type="SAM" id="Phobius"/>
    </source>
</evidence>
<comment type="caution">
    <text evidence="4">The sequence shown here is derived from an EMBL/GenBank/DDBJ whole genome shotgun (WGS) entry which is preliminary data.</text>
</comment>
<protein>
    <submittedName>
        <fullName evidence="4">Uncharacterized protein</fullName>
    </submittedName>
</protein>